<comment type="caution">
    <text evidence="10">The sequence shown here is derived from an EMBL/GenBank/DDBJ whole genome shotgun (WGS) entry which is preliminary data.</text>
</comment>
<evidence type="ECO:0000256" key="8">
    <source>
        <dbReference type="SAM" id="Phobius"/>
    </source>
</evidence>
<keyword evidence="11" id="KW-1185">Reference proteome</keyword>
<dbReference type="PANTHER" id="PTHR33908:SF11">
    <property type="entry name" value="MEMBRANE PROTEIN"/>
    <property type="match status" value="1"/>
</dbReference>
<feature type="transmembrane region" description="Helical" evidence="8">
    <location>
        <begin position="424"/>
        <end position="443"/>
    </location>
</feature>
<comment type="subcellular location">
    <subcellularLocation>
        <location evidence="1">Cell membrane</location>
        <topology evidence="1">Multi-pass membrane protein</topology>
    </subcellularLocation>
</comment>
<feature type="transmembrane region" description="Helical" evidence="8">
    <location>
        <begin position="392"/>
        <end position="412"/>
    </location>
</feature>
<keyword evidence="6 8" id="KW-1133">Transmembrane helix</keyword>
<dbReference type="PANTHER" id="PTHR33908">
    <property type="entry name" value="MANNOSYLTRANSFERASE YKCB-RELATED"/>
    <property type="match status" value="1"/>
</dbReference>
<keyword evidence="2" id="KW-1003">Cell membrane</keyword>
<keyword evidence="7 8" id="KW-0472">Membrane</keyword>
<keyword evidence="5 8" id="KW-0812">Transmembrane</keyword>
<evidence type="ECO:0000313" key="11">
    <source>
        <dbReference type="Proteomes" id="UP001254165"/>
    </source>
</evidence>
<evidence type="ECO:0000256" key="6">
    <source>
        <dbReference type="ARBA" id="ARBA00022989"/>
    </source>
</evidence>
<feature type="transmembrane region" description="Helical" evidence="8">
    <location>
        <begin position="255"/>
        <end position="274"/>
    </location>
</feature>
<organism evidence="10 11">
    <name type="scientific">Thermanaerothrix solaris</name>
    <dbReference type="NCBI Taxonomy" id="3058434"/>
    <lineage>
        <taxon>Bacteria</taxon>
        <taxon>Bacillati</taxon>
        <taxon>Chloroflexota</taxon>
        <taxon>Anaerolineae</taxon>
        <taxon>Anaerolineales</taxon>
        <taxon>Anaerolineaceae</taxon>
        <taxon>Thermanaerothrix</taxon>
    </lineage>
</organism>
<feature type="transmembrane region" description="Helical" evidence="8">
    <location>
        <begin position="59"/>
        <end position="79"/>
    </location>
</feature>
<feature type="transmembrane region" description="Helical" evidence="8">
    <location>
        <begin position="367"/>
        <end position="386"/>
    </location>
</feature>
<evidence type="ECO:0000259" key="9">
    <source>
        <dbReference type="Pfam" id="PF13231"/>
    </source>
</evidence>
<evidence type="ECO:0000256" key="4">
    <source>
        <dbReference type="ARBA" id="ARBA00022679"/>
    </source>
</evidence>
<sequence>MVLRSIQGAVGAFSTPWTWLGLAGLALLFVPSQFKMWITQSRASKFWESLKLWPEEKRQFIFSLLTAGVFLWGASWLIALAPPTRYDELTYHVAGPSYYLRQGGIVPYPEGSNNPWLHYVEMLYSLGLEIGGEVAPRLMHLSMVVTSSGLIFLTGRKLINDRAGLIAASLFFSLPVVAYEGATAYIDLFVTAYTTAAAYALVSWYLEGGENRWLVVFGVFAGLAIGMKLTAAPGVAIMLLAILGVGLIRRPRLRFKMFALVSGIVLLLSAPWFIRDWLWTGDPFFPYGQWLWVKIFPSLSPSVVVPSPSVGSLGETALRLLRYPLDLVFNSRRYYHEAPGGMVVALPILAVPVFLFSERLSKTTRKILAVALGMSVLAVGLMFFANNALLRYALPVFPWLVLAAGVNFEVLFQALESLPKAKHGLFLGLVLVLVYLFSTRPPFIVRIWENLPQRLPVNYFLGRESREAYLSRTLPVYDAYQFIDAQPGGRHRVLSIGNEFRLYTQSRIDGVYDVVEAQNLLVSAQNEAELAAQLKEHGYDFVLINQPEVEYVSWKYTYPILQQSDFLNRYAELVFAQKGIYVYQLRPEGVKLISPNNLLSNAGFEEINAENPSSWGREGTILLSNDALEGEWAVLLYGPISSNGFGYLWQQVPIEEGKIYTVGYWLRAYSHQPALFLMRVAWLNQSGQFIGGEEFWKNVTSDWEWYYFHTKAPNEARFARVYGSAGGDQGVLMDAVCMAEGQRCPSLTKQDH</sequence>
<protein>
    <submittedName>
        <fullName evidence="10">Glycosyltransferase family 39 protein</fullName>
        <ecNumber evidence="10">2.4.-.-</ecNumber>
    </submittedName>
</protein>
<dbReference type="GO" id="GO:0016757">
    <property type="term" value="F:glycosyltransferase activity"/>
    <property type="evidence" value="ECO:0007669"/>
    <property type="project" value="UniProtKB-KW"/>
</dbReference>
<proteinExistence type="predicted"/>
<accession>A0ABU3NM40</accession>
<evidence type="ECO:0000256" key="1">
    <source>
        <dbReference type="ARBA" id="ARBA00004651"/>
    </source>
</evidence>
<evidence type="ECO:0000256" key="2">
    <source>
        <dbReference type="ARBA" id="ARBA00022475"/>
    </source>
</evidence>
<feature type="transmembrane region" description="Helical" evidence="8">
    <location>
        <begin position="17"/>
        <end position="38"/>
    </location>
</feature>
<dbReference type="InterPro" id="IPR050297">
    <property type="entry name" value="LipidA_mod_glycosyltrf_83"/>
</dbReference>
<feature type="transmembrane region" description="Helical" evidence="8">
    <location>
        <begin position="334"/>
        <end position="355"/>
    </location>
</feature>
<dbReference type="Gene3D" id="2.60.120.260">
    <property type="entry name" value="Galactose-binding domain-like"/>
    <property type="match status" value="1"/>
</dbReference>
<evidence type="ECO:0000256" key="7">
    <source>
        <dbReference type="ARBA" id="ARBA00023136"/>
    </source>
</evidence>
<evidence type="ECO:0000313" key="10">
    <source>
        <dbReference type="EMBL" id="MDT8897882.1"/>
    </source>
</evidence>
<feature type="transmembrane region" description="Helical" evidence="8">
    <location>
        <begin position="134"/>
        <end position="153"/>
    </location>
</feature>
<keyword evidence="4 10" id="KW-0808">Transferase</keyword>
<dbReference type="EC" id="2.4.-.-" evidence="10"/>
<evidence type="ECO:0000256" key="3">
    <source>
        <dbReference type="ARBA" id="ARBA00022676"/>
    </source>
</evidence>
<dbReference type="InterPro" id="IPR038731">
    <property type="entry name" value="RgtA/B/C-like"/>
</dbReference>
<gene>
    <name evidence="10" type="ORF">QYE77_06345</name>
</gene>
<dbReference type="Pfam" id="PF13231">
    <property type="entry name" value="PMT_2"/>
    <property type="match status" value="1"/>
</dbReference>
<feature type="domain" description="Glycosyltransferase RgtA/B/C/D-like" evidence="9">
    <location>
        <begin position="126"/>
        <end position="274"/>
    </location>
</feature>
<reference evidence="10 11" key="1">
    <citation type="submission" date="2023-07" db="EMBL/GenBank/DDBJ databases">
        <title>Novel species of Thermanaerothrix with wide hydrolytic capabilities.</title>
        <authorList>
            <person name="Zayulina K.S."/>
            <person name="Podosokorskaya O.A."/>
            <person name="Elcheninov A.G."/>
        </authorList>
    </citation>
    <scope>NUCLEOTIDE SEQUENCE [LARGE SCALE GENOMIC DNA]</scope>
    <source>
        <strain evidence="10 11">4228-RoL</strain>
    </source>
</reference>
<dbReference type="Proteomes" id="UP001254165">
    <property type="component" value="Unassembled WGS sequence"/>
</dbReference>
<dbReference type="EMBL" id="JAUHMF010000001">
    <property type="protein sequence ID" value="MDT8897882.1"/>
    <property type="molecule type" value="Genomic_DNA"/>
</dbReference>
<keyword evidence="3 10" id="KW-0328">Glycosyltransferase</keyword>
<evidence type="ECO:0000256" key="5">
    <source>
        <dbReference type="ARBA" id="ARBA00022692"/>
    </source>
</evidence>
<name>A0ABU3NM40_9CHLR</name>
<feature type="transmembrane region" description="Helical" evidence="8">
    <location>
        <begin position="213"/>
        <end position="243"/>
    </location>
</feature>
<feature type="transmembrane region" description="Helical" evidence="8">
    <location>
        <begin position="165"/>
        <end position="193"/>
    </location>
</feature>
<dbReference type="RefSeq" id="WP_315624534.1">
    <property type="nucleotide sequence ID" value="NZ_JAUHMF010000001.1"/>
</dbReference>